<keyword evidence="16" id="KW-1185">Reference proteome</keyword>
<keyword evidence="7" id="KW-0418">Kinase</keyword>
<comment type="catalytic activity">
    <reaction evidence="10">
        <text>L-threonyl-[protein] + ATP = O-phospho-L-threonyl-[protein] + ADP + H(+)</text>
        <dbReference type="Rhea" id="RHEA:46608"/>
        <dbReference type="Rhea" id="RHEA-COMP:11060"/>
        <dbReference type="Rhea" id="RHEA-COMP:11605"/>
        <dbReference type="ChEBI" id="CHEBI:15378"/>
        <dbReference type="ChEBI" id="CHEBI:30013"/>
        <dbReference type="ChEBI" id="CHEBI:30616"/>
        <dbReference type="ChEBI" id="CHEBI:61977"/>
        <dbReference type="ChEBI" id="CHEBI:456216"/>
        <dbReference type="EC" id="2.7.11.1"/>
    </reaction>
</comment>
<keyword evidence="9" id="KW-0206">Cytoskeleton</keyword>
<evidence type="ECO:0000256" key="9">
    <source>
        <dbReference type="ARBA" id="ARBA00023212"/>
    </source>
</evidence>
<dbReference type="SUPFAM" id="SSF48371">
    <property type="entry name" value="ARM repeat"/>
    <property type="match status" value="1"/>
</dbReference>
<dbReference type="Gene3D" id="1.25.10.10">
    <property type="entry name" value="Leucine-rich Repeat Variant"/>
    <property type="match status" value="1"/>
</dbReference>
<dbReference type="InterPro" id="IPR008271">
    <property type="entry name" value="Ser/Thr_kinase_AS"/>
</dbReference>
<evidence type="ECO:0000256" key="4">
    <source>
        <dbReference type="ARBA" id="ARBA00022527"/>
    </source>
</evidence>
<evidence type="ECO:0000256" key="7">
    <source>
        <dbReference type="ARBA" id="ARBA00022777"/>
    </source>
</evidence>
<comment type="caution">
    <text evidence="15">The sequence shown here is derived from an EMBL/GenBank/DDBJ whole genome shotgun (WGS) entry which is preliminary data.</text>
</comment>
<dbReference type="InterPro" id="IPR011009">
    <property type="entry name" value="Kinase-like_dom_sf"/>
</dbReference>
<evidence type="ECO:0000259" key="14">
    <source>
        <dbReference type="PROSITE" id="PS50011"/>
    </source>
</evidence>
<comment type="subcellular location">
    <subcellularLocation>
        <location evidence="1">Cytoplasm</location>
        <location evidence="1">Cytoskeleton</location>
    </subcellularLocation>
</comment>
<dbReference type="PANTHER" id="PTHR22983">
    <property type="entry name" value="PROTEIN KINASE RELATED"/>
    <property type="match status" value="1"/>
</dbReference>
<evidence type="ECO:0000313" key="16">
    <source>
        <dbReference type="Proteomes" id="UP001162029"/>
    </source>
</evidence>
<keyword evidence="6 13" id="KW-0547">Nucleotide-binding</keyword>
<proteinExistence type="predicted"/>
<keyword evidence="8 13" id="KW-0067">ATP-binding</keyword>
<dbReference type="InterPro" id="IPR017441">
    <property type="entry name" value="Protein_kinase_ATP_BS"/>
</dbReference>
<dbReference type="InterPro" id="IPR000719">
    <property type="entry name" value="Prot_kinase_dom"/>
</dbReference>
<dbReference type="GO" id="GO:0005524">
    <property type="term" value="F:ATP binding"/>
    <property type="evidence" value="ECO:0007669"/>
    <property type="project" value="UniProtKB-UniRule"/>
</dbReference>
<evidence type="ECO:0000256" key="12">
    <source>
        <dbReference type="ARBA" id="ARBA00075375"/>
    </source>
</evidence>
<keyword evidence="5" id="KW-0808">Transferase</keyword>
<dbReference type="EMBL" id="CANTFM010002696">
    <property type="protein sequence ID" value="CAI5747515.1"/>
    <property type="molecule type" value="Genomic_DNA"/>
</dbReference>
<evidence type="ECO:0000256" key="6">
    <source>
        <dbReference type="ARBA" id="ARBA00022741"/>
    </source>
</evidence>
<dbReference type="PANTHER" id="PTHR22983:SF6">
    <property type="entry name" value="SERINE_THREONINE-PROTEIN KINASE 36"/>
    <property type="match status" value="1"/>
</dbReference>
<name>A0AAV0VEB2_9STRA</name>
<organism evidence="15 16">
    <name type="scientific">Peronospora destructor</name>
    <dbReference type="NCBI Taxonomy" id="86335"/>
    <lineage>
        <taxon>Eukaryota</taxon>
        <taxon>Sar</taxon>
        <taxon>Stramenopiles</taxon>
        <taxon>Oomycota</taxon>
        <taxon>Peronosporomycetes</taxon>
        <taxon>Peronosporales</taxon>
        <taxon>Peronosporaceae</taxon>
        <taxon>Peronospora</taxon>
    </lineage>
</organism>
<dbReference type="GO" id="GO:0005856">
    <property type="term" value="C:cytoskeleton"/>
    <property type="evidence" value="ECO:0007669"/>
    <property type="project" value="UniProtKB-SubCell"/>
</dbReference>
<keyword evidence="4" id="KW-0723">Serine/threonine-protein kinase</keyword>
<dbReference type="FunFam" id="1.10.510.10:FF:000292">
    <property type="entry name" value="Serine/threonine-protein kinase 36"/>
    <property type="match status" value="1"/>
</dbReference>
<feature type="binding site" evidence="13">
    <location>
        <position position="33"/>
    </location>
    <ligand>
        <name>ATP</name>
        <dbReference type="ChEBI" id="CHEBI:30616"/>
    </ligand>
</feature>
<evidence type="ECO:0000256" key="8">
    <source>
        <dbReference type="ARBA" id="ARBA00022840"/>
    </source>
</evidence>
<dbReference type="FunFam" id="3.30.200.20:FF:000042">
    <property type="entry name" value="Aurora kinase A"/>
    <property type="match status" value="1"/>
</dbReference>
<comment type="catalytic activity">
    <reaction evidence="11">
        <text>L-seryl-[protein] + ATP = O-phospho-L-seryl-[protein] + ADP + H(+)</text>
        <dbReference type="Rhea" id="RHEA:17989"/>
        <dbReference type="Rhea" id="RHEA-COMP:9863"/>
        <dbReference type="Rhea" id="RHEA-COMP:11604"/>
        <dbReference type="ChEBI" id="CHEBI:15378"/>
        <dbReference type="ChEBI" id="CHEBI:29999"/>
        <dbReference type="ChEBI" id="CHEBI:30616"/>
        <dbReference type="ChEBI" id="CHEBI:83421"/>
        <dbReference type="ChEBI" id="CHEBI:456216"/>
        <dbReference type="EC" id="2.7.11.1"/>
    </reaction>
</comment>
<evidence type="ECO:0000256" key="11">
    <source>
        <dbReference type="ARBA" id="ARBA00048679"/>
    </source>
</evidence>
<keyword evidence="3" id="KW-0963">Cytoplasm</keyword>
<dbReference type="SUPFAM" id="SSF56112">
    <property type="entry name" value="Protein kinase-like (PK-like)"/>
    <property type="match status" value="1"/>
</dbReference>
<reference evidence="15" key="1">
    <citation type="submission" date="2022-12" db="EMBL/GenBank/DDBJ databases">
        <authorList>
            <person name="Webb A."/>
        </authorList>
    </citation>
    <scope>NUCLEOTIDE SEQUENCE</scope>
    <source>
        <strain evidence="15">Pd1</strain>
    </source>
</reference>
<dbReference type="EC" id="2.7.11.1" evidence="2"/>
<dbReference type="Pfam" id="PF00069">
    <property type="entry name" value="Pkinase"/>
    <property type="match status" value="1"/>
</dbReference>
<gene>
    <name evidence="15" type="ORF">PDE001_LOCUS12410</name>
</gene>
<dbReference type="InterPro" id="IPR016024">
    <property type="entry name" value="ARM-type_fold"/>
</dbReference>
<evidence type="ECO:0000313" key="15">
    <source>
        <dbReference type="EMBL" id="CAI5747515.1"/>
    </source>
</evidence>
<dbReference type="GO" id="GO:0004674">
    <property type="term" value="F:protein serine/threonine kinase activity"/>
    <property type="evidence" value="ECO:0007669"/>
    <property type="project" value="UniProtKB-KW"/>
</dbReference>
<dbReference type="Gene3D" id="1.10.510.10">
    <property type="entry name" value="Transferase(Phosphotransferase) domain 1"/>
    <property type="match status" value="1"/>
</dbReference>
<evidence type="ECO:0000256" key="13">
    <source>
        <dbReference type="PROSITE-ProRule" id="PRU10141"/>
    </source>
</evidence>
<sequence>MENYHILERIGEGSFGKVYRGRRKYSGHIVALKFVTKQGKSARDLKNLRQEINILRQLNHCNIIAMMDSFETDREFCLVTEYAQGELFQVLEDEQSLPEQEIRKIAIQLIQVLHVLHSNRIIHRDMKPQNILIGSRQQIKLCDFGFARAIGHDTSLLRSIKGTPLYMAPELVQKKTYNYTVDLWSLGVILYELAVGKPPFYTDRIVSLIQMIVRDDVQYPSTMSADFQSFLKGLLNKDPAYRLKWPEIFEHPFVQETPEQLTKRLQLERQVRTLPRFFEEKEVHYRLGGEADGKVKPSIERLRSCDEWKMCDPKTGRQLCKPELPDQAYTKMSGQMLSVDDNNGPSSTPKTLKSANIIALESFLGVWDRIIGEKDVKPVDAGLMTTPLFTNAVSLLPLIPIQELSSDTMAKIGSLLYRLYRSLVLVLKSIDGMVDFSSLLQTIDSLHHFLARLVEASEAIHADTEQASKVIYKSVRCCTICTTIANAADNILEEHRDYREFCNGDIAVILLILSKKDAVVATSHSKALKWLGLMIDRSQNLTVLLEVIYVSGAIQTLCEILHASGTSSSPGGRILKDGRDLGLFAIFALAAFVQPDAKCWNPTHPFPVMSLISDDAVPLTSSSLRDVKHLCKLRVKIHLEVGSQVFNSGAVSELVSLLGDEITERVQHKRNFGGNTDRGDADQSTICCILKIFVHACRASSPPSKKLTVTNVVFQKHRDTDIVTILLWGMTSEGLDQIEQYFVTELLSAVLRRGILPKPQIWRCARTLFPLFLHASDTALLSALSTFFAEVIETGNIDESVLGSDGNPDELESQDMELWNLVVHGALTQRCSDAIFRLLSTSATDEVERRGKAQMLTSYNLRAQGLLDSGIVFLLRVASRASSQALLQRQNEQEEGATRSVEIKMFLNVFEHDHVWEIFDGMMASGGGDLLSPWGLFCFLKLLRVVREIQSNVAQTEFAVNDHLLLHLVKLLELKHIEHLLSWPEVVGGGSNAVKALVHATVKVLGTPFVHSVSEELLVNTREILYDTKCVPKLLNVLRFVFSTKQLQLEASVLELPISFLSRLMTSSTHFGSQFVEADGMLVITECGMLRSSCSPSLIIDLLSIVNQVARSSETHCKCILAANLFPQIYELLQHSEAMVRAKTLKCFGNFGRHSALFYHHFITPLDGSSANGTVLNGMIRGLSDPDNYVRRFACSAIGNAAFHSGDLYDALRPAIPVLVQNLHNDDDKTRSNAGGALGNFVRNSDVLCKDLCANRTPWELFRLAMTETSIPTRRIVLFSLGNFCTYPECFNMLVGAELNFVEELEYLYDDIVADEVSRQNIHRIFSKIEALDIEDEQSDLHISTTDDSV</sequence>
<evidence type="ECO:0000256" key="5">
    <source>
        <dbReference type="ARBA" id="ARBA00022679"/>
    </source>
</evidence>
<dbReference type="PROSITE" id="PS00108">
    <property type="entry name" value="PROTEIN_KINASE_ST"/>
    <property type="match status" value="1"/>
</dbReference>
<dbReference type="PROSITE" id="PS50011">
    <property type="entry name" value="PROTEIN_KINASE_DOM"/>
    <property type="match status" value="1"/>
</dbReference>
<dbReference type="Proteomes" id="UP001162029">
    <property type="component" value="Unassembled WGS sequence"/>
</dbReference>
<dbReference type="CDD" id="cd14002">
    <property type="entry name" value="STKc_STK36"/>
    <property type="match status" value="1"/>
</dbReference>
<dbReference type="Pfam" id="PF13513">
    <property type="entry name" value="HEAT_EZ"/>
    <property type="match status" value="1"/>
</dbReference>
<dbReference type="InterPro" id="IPR011989">
    <property type="entry name" value="ARM-like"/>
</dbReference>
<evidence type="ECO:0000256" key="2">
    <source>
        <dbReference type="ARBA" id="ARBA00012513"/>
    </source>
</evidence>
<accession>A0AAV0VEB2</accession>
<evidence type="ECO:0000256" key="1">
    <source>
        <dbReference type="ARBA" id="ARBA00004245"/>
    </source>
</evidence>
<dbReference type="PROSITE" id="PS00107">
    <property type="entry name" value="PROTEIN_KINASE_ATP"/>
    <property type="match status" value="1"/>
</dbReference>
<evidence type="ECO:0000256" key="3">
    <source>
        <dbReference type="ARBA" id="ARBA00022490"/>
    </source>
</evidence>
<feature type="domain" description="Protein kinase" evidence="14">
    <location>
        <begin position="4"/>
        <end position="254"/>
    </location>
</feature>
<dbReference type="GO" id="GO:0005737">
    <property type="term" value="C:cytoplasm"/>
    <property type="evidence" value="ECO:0007669"/>
    <property type="project" value="UniProtKB-ARBA"/>
</dbReference>
<evidence type="ECO:0000256" key="10">
    <source>
        <dbReference type="ARBA" id="ARBA00047899"/>
    </source>
</evidence>
<dbReference type="SMART" id="SM00220">
    <property type="entry name" value="S_TKc"/>
    <property type="match status" value="1"/>
</dbReference>
<protein>
    <recommendedName>
        <fullName evidence="2">non-specific serine/threonine protein kinase</fullName>
        <ecNumber evidence="2">2.7.11.1</ecNumber>
    </recommendedName>
    <alternativeName>
        <fullName evidence="12">Fused homolog</fullName>
    </alternativeName>
</protein>